<dbReference type="KEGG" id="vg:40103021"/>
<reference evidence="1 2" key="1">
    <citation type="submission" date="2012-11" db="EMBL/GenBank/DDBJ databases">
        <title>Complete genome sequence of a novel phiKZ-like Vibrio phage.</title>
        <authorList>
            <person name="Luo Z."/>
            <person name="Yu Y."/>
        </authorList>
    </citation>
    <scope>NUCLEOTIDE SEQUENCE [LARGE SCALE GENOMIC DNA]</scope>
</reference>
<dbReference type="Proteomes" id="UP000272155">
    <property type="component" value="Segment"/>
</dbReference>
<dbReference type="OrthoDB" id="1661at10239"/>
<organism evidence="1 2">
    <name type="scientific">Vibrio phage VP4B</name>
    <dbReference type="NCBI Taxonomy" id="1262540"/>
    <lineage>
        <taxon>Viruses</taxon>
        <taxon>Duplodnaviria</taxon>
        <taxon>Heunggongvirae</taxon>
        <taxon>Uroviricota</taxon>
        <taxon>Caudoviricetes</taxon>
        <taxon>Chimalliviridae</taxon>
        <taxon>Gorgonvirinae</taxon>
        <taxon>Tidunavirus</taxon>
        <taxon>Tidunavirus VP4B</taxon>
    </lineage>
</organism>
<dbReference type="EMBL" id="KC131130">
    <property type="protein sequence ID" value="AGB07259.1"/>
    <property type="molecule type" value="Genomic_DNA"/>
</dbReference>
<protein>
    <submittedName>
        <fullName evidence="1">Uncharacterized protein</fullName>
    </submittedName>
</protein>
<keyword evidence="2" id="KW-1185">Reference proteome</keyword>
<dbReference type="GeneID" id="40103021"/>
<proteinExistence type="predicted"/>
<accession>V9LZK1</accession>
<name>V9LZK1_9CAUD</name>
<dbReference type="RefSeq" id="YP_009626121.1">
    <property type="nucleotide sequence ID" value="NC_042136.1"/>
</dbReference>
<sequence length="559" mass="64240">MDPRLLDAIDQTMPKFNTDLTKGFHARQFDDILKWYERQLRMTLQSLESKGVKFHGLRPVRPDEMFKVISETTQNKTFETNRESLYPTNIHLTYTDHQGVEHAFDNVYVMLPFTDEYGDIYIRDSLCSLQIVLADRGLSVTKDEQIFVKILGYKFKIGTENVGFVRLYPGPTGTRSARMQLNLPANRFYTPKEAWRVNPKKVPEPLLAWYMFAEHGVTKTMEKYGECEIAVGDVEVIRDSYPESEGWEIYASAGRRTERQLTKTFIYNPFAIAVRPNNRKRGEIPTVALQYVASLLFLFDCGSALVDLDRLDDRMFWRLIIGMSSMSSRGGSDNILRQMSDHFQSIYEYMDESSIKRFAAQRIVVDDMFDLFNYIIANRTEIVKTVDRADMLHKEVCSLEYTMDRLIIRANRFKHEIKNITDLNTSKVSQTIVRWFGLRDIEPAARESNLIQESTPTDCPLADYALGVMTQAKVCSSRGGKRAGFNVSDPANGIHPSLPFTMSAERITKPDPDGRGYLAPCVSVNMSNCVVLDPKLRELYERTTSRLTVRQPRVFNNEP</sequence>
<evidence type="ECO:0000313" key="2">
    <source>
        <dbReference type="Proteomes" id="UP000272155"/>
    </source>
</evidence>
<evidence type="ECO:0000313" key="1">
    <source>
        <dbReference type="EMBL" id="AGB07259.1"/>
    </source>
</evidence>